<feature type="transmembrane region" description="Helical" evidence="1">
    <location>
        <begin position="44"/>
        <end position="66"/>
    </location>
</feature>
<keyword evidence="1" id="KW-0812">Transmembrane</keyword>
<dbReference type="AlphaFoldDB" id="A0AAD5P923"/>
<sequence length="91" mass="10903">MVIKHDLDFSLCFYFCVFIIIIILTLIHLYTFITFLFYRAYISHLSFLYCFTLILSTSYSDILLVFQQHHSSITYYLTEFIFSLISKNGKE</sequence>
<dbReference type="EMBL" id="JAIXMP010000035">
    <property type="protein sequence ID" value="KAI9249393.1"/>
    <property type="molecule type" value="Genomic_DNA"/>
</dbReference>
<name>A0AAD5P923_9FUNG</name>
<proteinExistence type="predicted"/>
<accession>A0AAD5P923</accession>
<organism evidence="2 3">
    <name type="scientific">Phascolomyces articulosus</name>
    <dbReference type="NCBI Taxonomy" id="60185"/>
    <lineage>
        <taxon>Eukaryota</taxon>
        <taxon>Fungi</taxon>
        <taxon>Fungi incertae sedis</taxon>
        <taxon>Mucoromycota</taxon>
        <taxon>Mucoromycotina</taxon>
        <taxon>Mucoromycetes</taxon>
        <taxon>Mucorales</taxon>
        <taxon>Lichtheimiaceae</taxon>
        <taxon>Phascolomyces</taxon>
    </lineage>
</organism>
<feature type="transmembrane region" description="Helical" evidence="1">
    <location>
        <begin position="12"/>
        <end position="38"/>
    </location>
</feature>
<evidence type="ECO:0000256" key="1">
    <source>
        <dbReference type="SAM" id="Phobius"/>
    </source>
</evidence>
<reference evidence="2" key="1">
    <citation type="journal article" date="2022" name="IScience">
        <title>Evolution of zygomycete secretomes and the origins of terrestrial fungal ecologies.</title>
        <authorList>
            <person name="Chang Y."/>
            <person name="Wang Y."/>
            <person name="Mondo S."/>
            <person name="Ahrendt S."/>
            <person name="Andreopoulos W."/>
            <person name="Barry K."/>
            <person name="Beard J."/>
            <person name="Benny G.L."/>
            <person name="Blankenship S."/>
            <person name="Bonito G."/>
            <person name="Cuomo C."/>
            <person name="Desiro A."/>
            <person name="Gervers K.A."/>
            <person name="Hundley H."/>
            <person name="Kuo A."/>
            <person name="LaButti K."/>
            <person name="Lang B.F."/>
            <person name="Lipzen A."/>
            <person name="O'Donnell K."/>
            <person name="Pangilinan J."/>
            <person name="Reynolds N."/>
            <person name="Sandor L."/>
            <person name="Smith M.E."/>
            <person name="Tsang A."/>
            <person name="Grigoriev I.V."/>
            <person name="Stajich J.E."/>
            <person name="Spatafora J.W."/>
        </authorList>
    </citation>
    <scope>NUCLEOTIDE SEQUENCE</scope>
    <source>
        <strain evidence="2">RSA 2281</strain>
    </source>
</reference>
<evidence type="ECO:0000313" key="2">
    <source>
        <dbReference type="EMBL" id="KAI9249393.1"/>
    </source>
</evidence>
<protein>
    <submittedName>
        <fullName evidence="2">Uncharacterized protein</fullName>
    </submittedName>
</protein>
<gene>
    <name evidence="2" type="ORF">BDA99DRAFT_217973</name>
</gene>
<keyword evidence="3" id="KW-1185">Reference proteome</keyword>
<comment type="caution">
    <text evidence="2">The sequence shown here is derived from an EMBL/GenBank/DDBJ whole genome shotgun (WGS) entry which is preliminary data.</text>
</comment>
<evidence type="ECO:0000313" key="3">
    <source>
        <dbReference type="Proteomes" id="UP001209540"/>
    </source>
</evidence>
<keyword evidence="1" id="KW-1133">Transmembrane helix</keyword>
<dbReference type="Proteomes" id="UP001209540">
    <property type="component" value="Unassembled WGS sequence"/>
</dbReference>
<reference evidence="2" key="2">
    <citation type="submission" date="2023-02" db="EMBL/GenBank/DDBJ databases">
        <authorList>
            <consortium name="DOE Joint Genome Institute"/>
            <person name="Mondo S.J."/>
            <person name="Chang Y."/>
            <person name="Wang Y."/>
            <person name="Ahrendt S."/>
            <person name="Andreopoulos W."/>
            <person name="Barry K."/>
            <person name="Beard J."/>
            <person name="Benny G.L."/>
            <person name="Blankenship S."/>
            <person name="Bonito G."/>
            <person name="Cuomo C."/>
            <person name="Desiro A."/>
            <person name="Gervers K.A."/>
            <person name="Hundley H."/>
            <person name="Kuo A."/>
            <person name="LaButti K."/>
            <person name="Lang B.F."/>
            <person name="Lipzen A."/>
            <person name="O'Donnell K."/>
            <person name="Pangilinan J."/>
            <person name="Reynolds N."/>
            <person name="Sandor L."/>
            <person name="Smith M.W."/>
            <person name="Tsang A."/>
            <person name="Grigoriev I.V."/>
            <person name="Stajich J.E."/>
            <person name="Spatafora J.W."/>
        </authorList>
    </citation>
    <scope>NUCLEOTIDE SEQUENCE</scope>
    <source>
        <strain evidence="2">RSA 2281</strain>
    </source>
</reference>
<keyword evidence="1" id="KW-0472">Membrane</keyword>